<feature type="region of interest" description="Disordered" evidence="1">
    <location>
        <begin position="183"/>
        <end position="223"/>
    </location>
</feature>
<evidence type="ECO:0000256" key="1">
    <source>
        <dbReference type="SAM" id="MobiDB-lite"/>
    </source>
</evidence>
<dbReference type="PANTHER" id="PTHR10773">
    <property type="entry name" value="DNA-DIRECTED RNA POLYMERASES I, II, AND III SUBUNIT RPABC2"/>
    <property type="match status" value="1"/>
</dbReference>
<protein>
    <submittedName>
        <fullName evidence="2">Uncharacterized protein</fullName>
    </submittedName>
</protein>
<name>A0AAE1NQ23_9EUCA</name>
<feature type="compositionally biased region" description="Polar residues" evidence="1">
    <location>
        <begin position="194"/>
        <end position="223"/>
    </location>
</feature>
<keyword evidence="3" id="KW-1185">Reference proteome</keyword>
<evidence type="ECO:0000313" key="3">
    <source>
        <dbReference type="Proteomes" id="UP001292094"/>
    </source>
</evidence>
<sequence length="223" mass="24836">MGGTGSGGGVDVRHPSTPPETGPRRRTWSRGGLMRGKKKVCKPEEWSRNVAKKKRNLGEAYISVKTGNLIPAKVMGPPCSDGCYDTIPLPTRECMFKQFWEVGDYMVQKSFLQKQVKQVPVKRHRKTKTPDNPGKRRSYNLQYTLTMSGTSYPVCKKGFLNILGIKTGRVETAIKTVNAAGITQPDKRGRRPRTTYTVSQQCQATTHHQGNNSTSQVPSKQPE</sequence>
<accession>A0AAE1NQ23</accession>
<proteinExistence type="predicted"/>
<dbReference type="AlphaFoldDB" id="A0AAE1NQ23"/>
<gene>
    <name evidence="2" type="ORF">Pmani_033282</name>
</gene>
<dbReference type="Proteomes" id="UP001292094">
    <property type="component" value="Unassembled WGS sequence"/>
</dbReference>
<reference evidence="2" key="1">
    <citation type="submission" date="2023-11" db="EMBL/GenBank/DDBJ databases">
        <title>Genome assemblies of two species of porcelain crab, Petrolisthes cinctipes and Petrolisthes manimaculis (Anomura: Porcellanidae).</title>
        <authorList>
            <person name="Angst P."/>
        </authorList>
    </citation>
    <scope>NUCLEOTIDE SEQUENCE</scope>
    <source>
        <strain evidence="2">PB745_02</strain>
        <tissue evidence="2">Gill</tissue>
    </source>
</reference>
<dbReference type="PANTHER" id="PTHR10773:SF19">
    <property type="match status" value="1"/>
</dbReference>
<comment type="caution">
    <text evidence="2">The sequence shown here is derived from an EMBL/GenBank/DDBJ whole genome shotgun (WGS) entry which is preliminary data.</text>
</comment>
<organism evidence="2 3">
    <name type="scientific">Petrolisthes manimaculis</name>
    <dbReference type="NCBI Taxonomy" id="1843537"/>
    <lineage>
        <taxon>Eukaryota</taxon>
        <taxon>Metazoa</taxon>
        <taxon>Ecdysozoa</taxon>
        <taxon>Arthropoda</taxon>
        <taxon>Crustacea</taxon>
        <taxon>Multicrustacea</taxon>
        <taxon>Malacostraca</taxon>
        <taxon>Eumalacostraca</taxon>
        <taxon>Eucarida</taxon>
        <taxon>Decapoda</taxon>
        <taxon>Pleocyemata</taxon>
        <taxon>Anomura</taxon>
        <taxon>Galatheoidea</taxon>
        <taxon>Porcellanidae</taxon>
        <taxon>Petrolisthes</taxon>
    </lineage>
</organism>
<dbReference type="EMBL" id="JAWZYT010004376">
    <property type="protein sequence ID" value="KAK4294073.1"/>
    <property type="molecule type" value="Genomic_DNA"/>
</dbReference>
<evidence type="ECO:0000313" key="2">
    <source>
        <dbReference type="EMBL" id="KAK4294073.1"/>
    </source>
</evidence>
<feature type="region of interest" description="Disordered" evidence="1">
    <location>
        <begin position="1"/>
        <end position="41"/>
    </location>
</feature>
<feature type="compositionally biased region" description="Gly residues" evidence="1">
    <location>
        <begin position="1"/>
        <end position="10"/>
    </location>
</feature>